<feature type="transmembrane region" description="Helical" evidence="7">
    <location>
        <begin position="433"/>
        <end position="466"/>
    </location>
</feature>
<name>A0AAW0DPC6_9AGAR</name>
<dbReference type="InterPro" id="IPR029058">
    <property type="entry name" value="AB_hydrolase_fold"/>
</dbReference>
<reference evidence="8 9" key="1">
    <citation type="submission" date="2024-01" db="EMBL/GenBank/DDBJ databases">
        <title>A draft genome for a cacao thread blight-causing isolate of Paramarasmius palmivorus.</title>
        <authorList>
            <person name="Baruah I.K."/>
            <person name="Bukari Y."/>
            <person name="Amoako-Attah I."/>
            <person name="Meinhardt L.W."/>
            <person name="Bailey B.A."/>
            <person name="Cohen S.P."/>
        </authorList>
    </citation>
    <scope>NUCLEOTIDE SEQUENCE [LARGE SCALE GENOMIC DNA]</scope>
    <source>
        <strain evidence="8 9">GH-12</strain>
    </source>
</reference>
<evidence type="ECO:0000313" key="8">
    <source>
        <dbReference type="EMBL" id="KAK7054796.1"/>
    </source>
</evidence>
<proteinExistence type="inferred from homology"/>
<dbReference type="EMBL" id="JAYKXP010000008">
    <property type="protein sequence ID" value="KAK7054796.1"/>
    <property type="molecule type" value="Genomic_DNA"/>
</dbReference>
<keyword evidence="3 7" id="KW-0812">Transmembrane</keyword>
<organism evidence="8 9">
    <name type="scientific">Paramarasmius palmivorus</name>
    <dbReference type="NCBI Taxonomy" id="297713"/>
    <lineage>
        <taxon>Eukaryota</taxon>
        <taxon>Fungi</taxon>
        <taxon>Dikarya</taxon>
        <taxon>Basidiomycota</taxon>
        <taxon>Agaricomycotina</taxon>
        <taxon>Agaricomycetes</taxon>
        <taxon>Agaricomycetidae</taxon>
        <taxon>Agaricales</taxon>
        <taxon>Marasmiineae</taxon>
        <taxon>Marasmiaceae</taxon>
        <taxon>Paramarasmius</taxon>
    </lineage>
</organism>
<evidence type="ECO:0008006" key="10">
    <source>
        <dbReference type="Google" id="ProtNLM"/>
    </source>
</evidence>
<dbReference type="InterPro" id="IPR007941">
    <property type="entry name" value="DUF726"/>
</dbReference>
<evidence type="ECO:0000256" key="6">
    <source>
        <dbReference type="SAM" id="MobiDB-lite"/>
    </source>
</evidence>
<feature type="transmembrane region" description="Helical" evidence="7">
    <location>
        <begin position="402"/>
        <end position="427"/>
    </location>
</feature>
<keyword evidence="4 7" id="KW-1133">Transmembrane helix</keyword>
<evidence type="ECO:0000256" key="1">
    <source>
        <dbReference type="ARBA" id="ARBA00004141"/>
    </source>
</evidence>
<evidence type="ECO:0000256" key="3">
    <source>
        <dbReference type="ARBA" id="ARBA00022692"/>
    </source>
</evidence>
<keyword evidence="5 7" id="KW-0472">Membrane</keyword>
<gene>
    <name evidence="8" type="ORF">VNI00_003259</name>
</gene>
<dbReference type="AlphaFoldDB" id="A0AAW0DPC6"/>
<protein>
    <recommendedName>
        <fullName evidence="10">DUF726-domain-containing protein</fullName>
    </recommendedName>
</protein>
<evidence type="ECO:0000256" key="2">
    <source>
        <dbReference type="ARBA" id="ARBA00009824"/>
    </source>
</evidence>
<comment type="similarity">
    <text evidence="2">Belongs to the TMCO4 family.</text>
</comment>
<feature type="compositionally biased region" description="Basic and acidic residues" evidence="6">
    <location>
        <begin position="70"/>
        <end position="83"/>
    </location>
</feature>
<feature type="region of interest" description="Disordered" evidence="6">
    <location>
        <begin position="60"/>
        <end position="83"/>
    </location>
</feature>
<evidence type="ECO:0000313" key="9">
    <source>
        <dbReference type="Proteomes" id="UP001383192"/>
    </source>
</evidence>
<dbReference type="Gene3D" id="2.60.40.1820">
    <property type="match status" value="1"/>
</dbReference>
<dbReference type="SUPFAM" id="SSF53474">
    <property type="entry name" value="alpha/beta-Hydrolases"/>
    <property type="match status" value="1"/>
</dbReference>
<sequence length="746" mass="80829">MSYRDPYAAQYGNNQYQSNYGQQYEFNPYNSQQQQYPTYGQSGAYADNYTGGYRDEPSQYGGGVAQNATRAKDTDEASGFDKGEFPEAKAQSNIRRREYSRTLWTQGGRARCIGRFCCCTIMIAFFMFISIVLALALWIRPPSVTVGDAQLRDGTTVPLQIDISVNNPNYFSVDLKSLKAEGNVPLGNGVLNDVKFPSGRETNFTFPFEINYQFSDDPSLKGLLDIAQKCGITGNSKSNLNIQYKITIGLQIIAATINPSISDTISFACPFSDSVVECHLSPLPEDKKHQIKDEYNRDLNDWANGLLEKAYIACGEPGGEGKCPKLDPFTDTSTVDLPKLPPQDELIRYSARTRCFLSSFGTLNEEAVVAALKNPESAIEQAQKQAQETTQAHASKSRYLRYAGMGAGAILGGVLVGVTGGLAAPLVGGAATAVLGFLGVGGTAAGLLATGLAGSSAICGALFGIYEKSEILISFRGWLSSEEEITAPWVVFGGDDTFALRWEVKALQDLSSALVSLLGTHAMKFVGAQVVQRTVLAPVLAALIPTCMAQDWTDHRQSMVKRKALAIKTGAVLGELLAKRVFGNRPITLTGYSLGSLVIFEALKYLVTLPPSQTAHLIQDVFLFGTPADTDPGLWASFRRMVCGRIVNGYSNNDYVLGVLSRAWTGKWSVAGLEPVDATGVESELVAEVTGHTKWRGLIGKALKDCNAPGIIEEQVELQLKNIAKPMEQEIDMNDEEAKAVIEKGM</sequence>
<accession>A0AAW0DPC6</accession>
<feature type="transmembrane region" description="Helical" evidence="7">
    <location>
        <begin position="121"/>
        <end position="139"/>
    </location>
</feature>
<keyword evidence="9" id="KW-1185">Reference proteome</keyword>
<dbReference type="PANTHER" id="PTHR17920:SF22">
    <property type="entry name" value="DUF726 DOMAIN PROTEIN (AFU_ORTHOLOGUE AFUA_2G12860)"/>
    <property type="match status" value="1"/>
</dbReference>
<evidence type="ECO:0000256" key="4">
    <source>
        <dbReference type="ARBA" id="ARBA00022989"/>
    </source>
</evidence>
<evidence type="ECO:0000256" key="7">
    <source>
        <dbReference type="SAM" id="Phobius"/>
    </source>
</evidence>
<dbReference type="Proteomes" id="UP001383192">
    <property type="component" value="Unassembled WGS sequence"/>
</dbReference>
<evidence type="ECO:0000256" key="5">
    <source>
        <dbReference type="ARBA" id="ARBA00023136"/>
    </source>
</evidence>
<dbReference type="GO" id="GO:0016020">
    <property type="term" value="C:membrane"/>
    <property type="evidence" value="ECO:0007669"/>
    <property type="project" value="UniProtKB-SubCell"/>
</dbReference>
<dbReference type="PANTHER" id="PTHR17920">
    <property type="entry name" value="TRANSMEMBRANE AND COILED-COIL DOMAIN-CONTAINING PROTEIN 4 TMCO4"/>
    <property type="match status" value="1"/>
</dbReference>
<comment type="subcellular location">
    <subcellularLocation>
        <location evidence="1">Membrane</location>
        <topology evidence="1">Multi-pass membrane protein</topology>
    </subcellularLocation>
</comment>
<dbReference type="SUPFAM" id="SSF117070">
    <property type="entry name" value="LEA14-like"/>
    <property type="match status" value="1"/>
</dbReference>
<comment type="caution">
    <text evidence="8">The sequence shown here is derived from an EMBL/GenBank/DDBJ whole genome shotgun (WGS) entry which is preliminary data.</text>
</comment>
<dbReference type="Pfam" id="PF05277">
    <property type="entry name" value="DUF726"/>
    <property type="match status" value="2"/>
</dbReference>